<evidence type="ECO:0000313" key="2">
    <source>
        <dbReference type="Proteomes" id="UP000030686"/>
    </source>
</evidence>
<evidence type="ECO:0000313" key="1">
    <source>
        <dbReference type="EMBL" id="CDM38284.1"/>
    </source>
</evidence>
<dbReference type="Proteomes" id="UP000030686">
    <property type="component" value="Unassembled WGS sequence"/>
</dbReference>
<sequence length="51" mass="5770">MRALERLIKDLHVFLSASRIGLPEYLTGRICGGKSCWCKYAMTNLSPGLWI</sequence>
<keyword evidence="2" id="KW-1185">Reference proteome</keyword>
<name>W6QW08_PENRF</name>
<organism evidence="1 2">
    <name type="scientific">Penicillium roqueforti (strain FM164)</name>
    <dbReference type="NCBI Taxonomy" id="1365484"/>
    <lineage>
        <taxon>Eukaryota</taxon>
        <taxon>Fungi</taxon>
        <taxon>Dikarya</taxon>
        <taxon>Ascomycota</taxon>
        <taxon>Pezizomycotina</taxon>
        <taxon>Eurotiomycetes</taxon>
        <taxon>Eurotiomycetidae</taxon>
        <taxon>Eurotiales</taxon>
        <taxon>Aspergillaceae</taxon>
        <taxon>Penicillium</taxon>
    </lineage>
</organism>
<dbReference type="EMBL" id="HG792024">
    <property type="protein sequence ID" value="CDM38284.1"/>
    <property type="molecule type" value="Genomic_DNA"/>
</dbReference>
<reference evidence="1" key="1">
    <citation type="journal article" date="2014" name="Nat. Commun.">
        <title>Multiple recent horizontal transfers of a large genomic region in cheese making fungi.</title>
        <authorList>
            <person name="Cheeseman K."/>
            <person name="Ropars J."/>
            <person name="Renault P."/>
            <person name="Dupont J."/>
            <person name="Gouzy J."/>
            <person name="Branca A."/>
            <person name="Abraham A.L."/>
            <person name="Ceppi M."/>
            <person name="Conseiller E."/>
            <person name="Debuchy R."/>
            <person name="Malagnac F."/>
            <person name="Goarin A."/>
            <person name="Silar P."/>
            <person name="Lacoste S."/>
            <person name="Sallet E."/>
            <person name="Bensimon A."/>
            <person name="Giraud T."/>
            <person name="Brygoo Y."/>
        </authorList>
    </citation>
    <scope>NUCLEOTIDE SEQUENCE [LARGE SCALE GENOMIC DNA]</scope>
    <source>
        <strain evidence="1">FM164</strain>
    </source>
</reference>
<dbReference type="AlphaFoldDB" id="W6QW08"/>
<protein>
    <submittedName>
        <fullName evidence="1">Uncharacterized protein</fullName>
    </submittedName>
</protein>
<accession>W6QW08</accession>
<proteinExistence type="predicted"/>
<gene>
    <name evidence="1" type="ORF">PROQFM164_S10g000098</name>
</gene>